<evidence type="ECO:0000313" key="1">
    <source>
        <dbReference type="EMBL" id="MFN0291488.1"/>
    </source>
</evidence>
<dbReference type="EMBL" id="SRMP02000012">
    <property type="protein sequence ID" value="MFN0291488.1"/>
    <property type="molecule type" value="Genomic_DNA"/>
</dbReference>
<sequence>MKFRLLLLLFIPLISIGQKKVKSGIVEFKEDYGLFGKKYNLSFSKRLQKYPFNLAHQIKLVSFDYDVVPIKDTIYYNPIMPRLHYTICRTSFSEIKSLNHLQVDNLTNILFNYGYIRKPTIIEFTKCYEPRNGILFLNEKGKVFEFIEICFGCKRLTYSYNDKATNDFEKPKFKVLREFFVKNGLEYGITKLFDGQTIGNWEDN</sequence>
<gene>
    <name evidence="1" type="ORF">E5L68_008785</name>
</gene>
<organism evidence="1 2">
    <name type="scientific">Pedobacter helvus</name>
    <dbReference type="NCBI Taxonomy" id="2563444"/>
    <lineage>
        <taxon>Bacteria</taxon>
        <taxon>Pseudomonadati</taxon>
        <taxon>Bacteroidota</taxon>
        <taxon>Sphingobacteriia</taxon>
        <taxon>Sphingobacteriales</taxon>
        <taxon>Sphingobacteriaceae</taxon>
        <taxon>Pedobacter</taxon>
    </lineage>
</organism>
<reference evidence="1 2" key="1">
    <citation type="submission" date="2024-12" db="EMBL/GenBank/DDBJ databases">
        <authorList>
            <person name="Hu S."/>
        </authorList>
    </citation>
    <scope>NUCLEOTIDE SEQUENCE [LARGE SCALE GENOMIC DNA]</scope>
    <source>
        <strain evidence="1 2">P-25</strain>
    </source>
</reference>
<keyword evidence="2" id="KW-1185">Reference proteome</keyword>
<evidence type="ECO:0000313" key="2">
    <source>
        <dbReference type="Proteomes" id="UP001517367"/>
    </source>
</evidence>
<proteinExistence type="predicted"/>
<dbReference type="Proteomes" id="UP001517367">
    <property type="component" value="Unassembled WGS sequence"/>
</dbReference>
<protein>
    <submittedName>
        <fullName evidence="1">Uncharacterized protein</fullName>
    </submittedName>
</protein>
<name>A0ABW9JGG9_9SPHI</name>
<comment type="caution">
    <text evidence="1">The sequence shown here is derived from an EMBL/GenBank/DDBJ whole genome shotgun (WGS) entry which is preliminary data.</text>
</comment>
<dbReference type="RefSeq" id="WP_138728092.1">
    <property type="nucleotide sequence ID" value="NZ_SRMP02000012.1"/>
</dbReference>
<accession>A0ABW9JGG9</accession>